<accession>A0A7C0Y870</accession>
<dbReference type="InterPro" id="IPR001602">
    <property type="entry name" value="UPF0047_YjbQ-like"/>
</dbReference>
<dbReference type="PIRSF" id="PIRSF004681">
    <property type="entry name" value="UCP004681"/>
    <property type="match status" value="1"/>
</dbReference>
<proteinExistence type="inferred from homology"/>
<dbReference type="PANTHER" id="PTHR30615:SF8">
    <property type="entry name" value="UPF0047 PROTEIN C4A8.02C"/>
    <property type="match status" value="1"/>
</dbReference>
<comment type="similarity">
    <text evidence="1">Belongs to the UPF0047 family.</text>
</comment>
<dbReference type="EMBL" id="DRBS01000320">
    <property type="protein sequence ID" value="HDD44910.1"/>
    <property type="molecule type" value="Genomic_DNA"/>
</dbReference>
<protein>
    <submittedName>
        <fullName evidence="2">YjbQ family protein</fullName>
    </submittedName>
</protein>
<dbReference type="InterPro" id="IPR035917">
    <property type="entry name" value="YjbQ-like_sf"/>
</dbReference>
<dbReference type="AlphaFoldDB" id="A0A7C0Y870"/>
<organism evidence="2">
    <name type="scientific">Desulfofervidus auxilii</name>
    <dbReference type="NCBI Taxonomy" id="1621989"/>
    <lineage>
        <taxon>Bacteria</taxon>
        <taxon>Pseudomonadati</taxon>
        <taxon>Thermodesulfobacteriota</taxon>
        <taxon>Candidatus Desulfofervidia</taxon>
        <taxon>Candidatus Desulfofervidales</taxon>
        <taxon>Candidatus Desulfofervidaceae</taxon>
        <taxon>Candidatus Desulfofervidus</taxon>
    </lineage>
</organism>
<gene>
    <name evidence="2" type="ORF">ENG63_08645</name>
</gene>
<comment type="caution">
    <text evidence="2">The sequence shown here is derived from an EMBL/GenBank/DDBJ whole genome shotgun (WGS) entry which is preliminary data.</text>
</comment>
<dbReference type="SUPFAM" id="SSF111038">
    <property type="entry name" value="YjbQ-like"/>
    <property type="match status" value="1"/>
</dbReference>
<dbReference type="Pfam" id="PF01894">
    <property type="entry name" value="YjbQ"/>
    <property type="match status" value="1"/>
</dbReference>
<evidence type="ECO:0000256" key="1">
    <source>
        <dbReference type="ARBA" id="ARBA00005534"/>
    </source>
</evidence>
<sequence>MVFTKTLSISTKEPGDIVDLTPLIVQVVRESGIKNGIVHVFAPHATGVFALTELESNLIHDIKHLLEEITPQGKGWRHPANAHSHLRSMLLPPDHTLPVRDGKPITGTWQSLFFIEVGLSGRHVRIEITVIGE</sequence>
<name>A0A7C0Y870_DESA2</name>
<evidence type="ECO:0000313" key="2">
    <source>
        <dbReference type="EMBL" id="HDD44910.1"/>
    </source>
</evidence>
<reference evidence="2" key="1">
    <citation type="journal article" date="2020" name="mSystems">
        <title>Genome- and Community-Level Interaction Insights into Carbon Utilization and Element Cycling Functions of Hydrothermarchaeota in Hydrothermal Sediment.</title>
        <authorList>
            <person name="Zhou Z."/>
            <person name="Liu Y."/>
            <person name="Xu W."/>
            <person name="Pan J."/>
            <person name="Luo Z.H."/>
            <person name="Li M."/>
        </authorList>
    </citation>
    <scope>NUCLEOTIDE SEQUENCE [LARGE SCALE GENOMIC DNA]</scope>
    <source>
        <strain evidence="2">HyVt-233</strain>
    </source>
</reference>
<dbReference type="Gene3D" id="2.60.120.460">
    <property type="entry name" value="YjbQ-like"/>
    <property type="match status" value="1"/>
</dbReference>
<dbReference type="PANTHER" id="PTHR30615">
    <property type="entry name" value="UNCHARACTERIZED PROTEIN YJBQ-RELATED"/>
    <property type="match status" value="1"/>
</dbReference>
<dbReference type="NCBIfam" id="TIGR00149">
    <property type="entry name" value="TIGR00149_YjbQ"/>
    <property type="match status" value="1"/>
</dbReference>
<dbReference type="Proteomes" id="UP000886289">
    <property type="component" value="Unassembled WGS sequence"/>
</dbReference>